<dbReference type="InterPro" id="IPR020084">
    <property type="entry name" value="NUDIX_hydrolase_CS"/>
</dbReference>
<proteinExistence type="inferred from homology"/>
<gene>
    <name evidence="5" type="ORF">AXFE_03440</name>
</gene>
<dbReference type="Gene3D" id="1.10.10.10">
    <property type="entry name" value="Winged helix-like DNA-binding domain superfamily/Winged helix DNA-binding domain"/>
    <property type="match status" value="1"/>
</dbReference>
<dbReference type="PATRIC" id="fig|1280514.3.peg.475"/>
<evidence type="ECO:0000313" key="6">
    <source>
        <dbReference type="Proteomes" id="UP000032360"/>
    </source>
</evidence>
<dbReference type="Pfam" id="PF21906">
    <property type="entry name" value="WHD_NrtR"/>
    <property type="match status" value="1"/>
</dbReference>
<dbReference type="STRING" id="1280514.AXFE_03440"/>
<keyword evidence="6" id="KW-1185">Reference proteome</keyword>
<dbReference type="Proteomes" id="UP000032360">
    <property type="component" value="Unassembled WGS sequence"/>
</dbReference>
<comment type="similarity">
    <text evidence="1 3">Belongs to the Nudix hydrolase family.</text>
</comment>
<keyword evidence="5" id="KW-0808">Transferase</keyword>
<dbReference type="InterPro" id="IPR020476">
    <property type="entry name" value="Nudix_hydrolase"/>
</dbReference>
<dbReference type="InterPro" id="IPR000086">
    <property type="entry name" value="NUDIX_hydrolase_dom"/>
</dbReference>
<keyword evidence="5" id="KW-0548">Nucleotidyltransferase</keyword>
<dbReference type="Pfam" id="PF00293">
    <property type="entry name" value="NUDIX"/>
    <property type="match status" value="1"/>
</dbReference>
<evidence type="ECO:0000259" key="4">
    <source>
        <dbReference type="PROSITE" id="PS51462"/>
    </source>
</evidence>
<dbReference type="GO" id="GO:0016779">
    <property type="term" value="F:nucleotidyltransferase activity"/>
    <property type="evidence" value="ECO:0007669"/>
    <property type="project" value="UniProtKB-KW"/>
</dbReference>
<evidence type="ECO:0000313" key="5">
    <source>
        <dbReference type="EMBL" id="KJF18735.1"/>
    </source>
</evidence>
<dbReference type="GO" id="GO:0016787">
    <property type="term" value="F:hydrolase activity"/>
    <property type="evidence" value="ECO:0007669"/>
    <property type="project" value="UniProtKB-KW"/>
</dbReference>
<dbReference type="Gene3D" id="3.90.79.10">
    <property type="entry name" value="Nucleoside Triphosphate Pyrophosphohydrolase"/>
    <property type="match status" value="1"/>
</dbReference>
<dbReference type="EMBL" id="JXYS01000007">
    <property type="protein sequence ID" value="KJF18735.1"/>
    <property type="molecule type" value="Genomic_DNA"/>
</dbReference>
<accession>A0A0D8HL53</accession>
<dbReference type="InterPro" id="IPR036390">
    <property type="entry name" value="WH_DNA-bd_sf"/>
</dbReference>
<dbReference type="PROSITE" id="PS51462">
    <property type="entry name" value="NUDIX"/>
    <property type="match status" value="1"/>
</dbReference>
<sequence>MLSALALVLNYSEPSRHQARWESGTFFSQDSQNEIKSTRRSIVNSDIKVPIAINRYKIPYELIMTRTNQTHQPQFALTVDLAIFTVNYGKLCVLLICRGEDPFSNYWALPGGFVLPEEDVEDAARRELTEETGLDASEMHLEQLGTYGNPKRDPRMRVVSVAHVALVANLDRPVAGGDVSQAKFWPVDSLALGRGDKAERIPLAFDHDTIVTDAIERVRSKLEYTTLATAFVNEPFSLADIRGVYEAVWGKAPDVANFRRKVLSTKGFVLPAGKAGVPGNRGGRPAALYLRGSATHLHPPILRSEINT</sequence>
<evidence type="ECO:0000256" key="2">
    <source>
        <dbReference type="ARBA" id="ARBA00022801"/>
    </source>
</evidence>
<keyword evidence="2 3" id="KW-0378">Hydrolase</keyword>
<name>A0A0D8HL53_9ACTN</name>
<dbReference type="SUPFAM" id="SSF46785">
    <property type="entry name" value="Winged helix' DNA-binding domain"/>
    <property type="match status" value="1"/>
</dbReference>
<dbReference type="PANTHER" id="PTHR43736:SF4">
    <property type="entry name" value="SLR1690 PROTEIN"/>
    <property type="match status" value="1"/>
</dbReference>
<organism evidence="5 6">
    <name type="scientific">Acidithrix ferrooxidans</name>
    <dbReference type="NCBI Taxonomy" id="1280514"/>
    <lineage>
        <taxon>Bacteria</taxon>
        <taxon>Bacillati</taxon>
        <taxon>Actinomycetota</taxon>
        <taxon>Acidimicrobiia</taxon>
        <taxon>Acidimicrobiales</taxon>
        <taxon>Acidimicrobiaceae</taxon>
        <taxon>Acidithrix</taxon>
    </lineage>
</organism>
<dbReference type="InterPro" id="IPR015797">
    <property type="entry name" value="NUDIX_hydrolase-like_dom_sf"/>
</dbReference>
<comment type="caution">
    <text evidence="5">The sequence shown here is derived from an EMBL/GenBank/DDBJ whole genome shotgun (WGS) entry which is preliminary data.</text>
</comment>
<reference evidence="5 6" key="1">
    <citation type="submission" date="2015-01" db="EMBL/GenBank/DDBJ databases">
        <title>Draft genome of the acidophilic iron oxidizer Acidithrix ferrooxidans strain Py-F3.</title>
        <authorList>
            <person name="Poehlein A."/>
            <person name="Eisen S."/>
            <person name="Schloemann M."/>
            <person name="Johnson B.D."/>
            <person name="Daniel R."/>
            <person name="Muehling M."/>
        </authorList>
    </citation>
    <scope>NUCLEOTIDE SEQUENCE [LARGE SCALE GENOMIC DNA]</scope>
    <source>
        <strain evidence="5 6">Py-F3</strain>
    </source>
</reference>
<feature type="domain" description="Nudix hydrolase" evidence="4">
    <location>
        <begin position="76"/>
        <end position="208"/>
    </location>
</feature>
<evidence type="ECO:0000256" key="3">
    <source>
        <dbReference type="RuleBase" id="RU003476"/>
    </source>
</evidence>
<dbReference type="InterPro" id="IPR036388">
    <property type="entry name" value="WH-like_DNA-bd_sf"/>
</dbReference>
<dbReference type="PANTHER" id="PTHR43736">
    <property type="entry name" value="ADP-RIBOSE PYROPHOSPHATASE"/>
    <property type="match status" value="1"/>
</dbReference>
<protein>
    <submittedName>
        <fullName evidence="5">Bifunctional nicotinamide mononucleotide adenylyltransferase/ADP-ribose pyrophosphatase</fullName>
    </submittedName>
</protein>
<dbReference type="PRINTS" id="PR00502">
    <property type="entry name" value="NUDIXFAMILY"/>
</dbReference>
<evidence type="ECO:0000256" key="1">
    <source>
        <dbReference type="ARBA" id="ARBA00005582"/>
    </source>
</evidence>
<dbReference type="SUPFAM" id="SSF55811">
    <property type="entry name" value="Nudix"/>
    <property type="match status" value="1"/>
</dbReference>
<dbReference type="AlphaFoldDB" id="A0A0D8HL53"/>
<dbReference type="PROSITE" id="PS00893">
    <property type="entry name" value="NUDIX_BOX"/>
    <property type="match status" value="1"/>
</dbReference>
<dbReference type="InterPro" id="IPR054105">
    <property type="entry name" value="WHD_NrtR"/>
</dbReference>
<dbReference type="CDD" id="cd18873">
    <property type="entry name" value="NUDIX_NadM_like"/>
    <property type="match status" value="1"/>
</dbReference>